<reference evidence="1 2" key="1">
    <citation type="submission" date="2020-02" db="EMBL/GenBank/DDBJ databases">
        <authorList>
            <person name="Ferguson B K."/>
        </authorList>
    </citation>
    <scope>NUCLEOTIDE SEQUENCE [LARGE SCALE GENOMIC DNA]</scope>
</reference>
<keyword evidence="2" id="KW-1185">Reference proteome</keyword>
<evidence type="ECO:0000313" key="2">
    <source>
        <dbReference type="Proteomes" id="UP000479000"/>
    </source>
</evidence>
<dbReference type="Proteomes" id="UP000479000">
    <property type="component" value="Unassembled WGS sequence"/>
</dbReference>
<sequence>MEVFCVIHAPLVLNYVSSMYRFLADNHRWYPYDPSYSRSVPQRCRPVRGEGCQHSRYCCIYFI</sequence>
<evidence type="ECO:0000313" key="1">
    <source>
        <dbReference type="EMBL" id="CAB0017624.1"/>
    </source>
</evidence>
<protein>
    <submittedName>
        <fullName evidence="1">Uncharacterized protein</fullName>
    </submittedName>
</protein>
<organism evidence="1 2">
    <name type="scientific">Nesidiocoris tenuis</name>
    <dbReference type="NCBI Taxonomy" id="355587"/>
    <lineage>
        <taxon>Eukaryota</taxon>
        <taxon>Metazoa</taxon>
        <taxon>Ecdysozoa</taxon>
        <taxon>Arthropoda</taxon>
        <taxon>Hexapoda</taxon>
        <taxon>Insecta</taxon>
        <taxon>Pterygota</taxon>
        <taxon>Neoptera</taxon>
        <taxon>Paraneoptera</taxon>
        <taxon>Hemiptera</taxon>
        <taxon>Heteroptera</taxon>
        <taxon>Panheteroptera</taxon>
        <taxon>Cimicomorpha</taxon>
        <taxon>Miridae</taxon>
        <taxon>Dicyphina</taxon>
        <taxon>Nesidiocoris</taxon>
    </lineage>
</organism>
<dbReference type="EMBL" id="CADCXU010031705">
    <property type="protein sequence ID" value="CAB0017624.1"/>
    <property type="molecule type" value="Genomic_DNA"/>
</dbReference>
<proteinExistence type="predicted"/>
<gene>
    <name evidence="1" type="ORF">NTEN_LOCUS21603</name>
</gene>
<dbReference type="AlphaFoldDB" id="A0A6H5HIT0"/>
<name>A0A6H5HIT0_9HEMI</name>
<accession>A0A6H5HIT0</accession>
<feature type="non-terminal residue" evidence="1">
    <location>
        <position position="63"/>
    </location>
</feature>